<evidence type="ECO:0000313" key="6">
    <source>
        <dbReference type="EMBL" id="VFT84268.1"/>
    </source>
</evidence>
<protein>
    <submittedName>
        <fullName evidence="4">Aste57867_7143 protein</fullName>
    </submittedName>
    <submittedName>
        <fullName evidence="5">Aste57867_7272 protein</fullName>
    </submittedName>
    <submittedName>
        <fullName evidence="6">Aste57867_7351 protein</fullName>
    </submittedName>
</protein>
<evidence type="ECO:0000313" key="2">
    <source>
        <dbReference type="EMBL" id="KAF0704740.1"/>
    </source>
</evidence>
<dbReference type="AlphaFoldDB" id="A0A485KI72"/>
<accession>A0A485KI72</accession>
<dbReference type="EMBL" id="CAADRA010003838">
    <property type="protein sequence ID" value="VFT84193.1"/>
    <property type="molecule type" value="Genomic_DNA"/>
</dbReference>
<dbReference type="EMBL" id="VJMH01003826">
    <property type="protein sequence ID" value="KAF0704740.1"/>
    <property type="molecule type" value="Genomic_DNA"/>
</dbReference>
<gene>
    <name evidence="6" type="primary">Aste57867_7351</name>
    <name evidence="4" type="synonym">Aste57867_7143</name>
    <name evidence="5" type="synonym">Aste57867_7272</name>
    <name evidence="3" type="ORF">As57867_007119</name>
    <name evidence="2" type="ORF">As57867_007247</name>
    <name evidence="1" type="ORF">As57867_007325</name>
    <name evidence="4" type="ORF">ASTE57867_7143</name>
    <name evidence="5" type="ORF">ASTE57867_7272</name>
    <name evidence="6" type="ORF">ASTE57867_7351</name>
</gene>
<organism evidence="6 7">
    <name type="scientific">Aphanomyces stellatus</name>
    <dbReference type="NCBI Taxonomy" id="120398"/>
    <lineage>
        <taxon>Eukaryota</taxon>
        <taxon>Sar</taxon>
        <taxon>Stramenopiles</taxon>
        <taxon>Oomycota</taxon>
        <taxon>Saprolegniomycetes</taxon>
        <taxon>Saprolegniales</taxon>
        <taxon>Verrucalvaceae</taxon>
        <taxon>Aphanomyces</taxon>
    </lineage>
</organism>
<sequence length="171" mass="18956">MWRRYPTTSCQSSSDPFGAYVHAFLATLAPIALGSKPQYVGPMVDYTWSEFTKAGDNDFADDEATTDSSDASSDEAIPEYNVLCNAANTHMWITVSTPRFKAAQGTMEIEVMPTTLCVVVAGVYRLELELPWAVSIADSDVFWDYFEETQALCLALEPCPLHELCLSLDFE</sequence>
<keyword evidence="7" id="KW-1185">Reference proteome</keyword>
<reference evidence="6 7" key="1">
    <citation type="submission" date="2019-03" db="EMBL/GenBank/DDBJ databases">
        <authorList>
            <person name="Gaulin E."/>
            <person name="Dumas B."/>
        </authorList>
    </citation>
    <scope>NUCLEOTIDE SEQUENCE [LARGE SCALE GENOMIC DNA]</scope>
    <source>
        <strain evidence="6">CBS 568.67</strain>
    </source>
</reference>
<dbReference type="Proteomes" id="UP000332933">
    <property type="component" value="Unassembled WGS sequence"/>
</dbReference>
<dbReference type="EMBL" id="VJMH01003716">
    <property type="protein sequence ID" value="KAF0705078.1"/>
    <property type="molecule type" value="Genomic_DNA"/>
</dbReference>
<proteinExistence type="predicted"/>
<evidence type="ECO:0000313" key="5">
    <source>
        <dbReference type="EMBL" id="VFT84193.1"/>
    </source>
</evidence>
<dbReference type="EMBL" id="VJMH01003906">
    <property type="protein sequence ID" value="KAF0704447.1"/>
    <property type="molecule type" value="Genomic_DNA"/>
</dbReference>
<evidence type="ECO:0000313" key="1">
    <source>
        <dbReference type="EMBL" id="KAF0704447.1"/>
    </source>
</evidence>
<evidence type="ECO:0000313" key="3">
    <source>
        <dbReference type="EMBL" id="KAF0705078.1"/>
    </source>
</evidence>
<dbReference type="EMBL" id="CAADRA010003728">
    <property type="protein sequence ID" value="VFT84075.1"/>
    <property type="molecule type" value="Genomic_DNA"/>
</dbReference>
<reference evidence="1" key="2">
    <citation type="submission" date="2019-06" db="EMBL/GenBank/DDBJ databases">
        <title>Genomics analysis of Aphanomyces spp. identifies a new class of oomycete effector associated with host adaptation.</title>
        <authorList>
            <person name="Gaulin E."/>
        </authorList>
    </citation>
    <scope>NUCLEOTIDE SEQUENCE</scope>
    <source>
        <strain evidence="1">CBS 578.67</strain>
    </source>
</reference>
<evidence type="ECO:0000313" key="7">
    <source>
        <dbReference type="Proteomes" id="UP000332933"/>
    </source>
</evidence>
<name>A0A485KI72_9STRA</name>
<dbReference type="EMBL" id="CAADRA010003918">
    <property type="protein sequence ID" value="VFT84268.1"/>
    <property type="molecule type" value="Genomic_DNA"/>
</dbReference>
<evidence type="ECO:0000313" key="4">
    <source>
        <dbReference type="EMBL" id="VFT84075.1"/>
    </source>
</evidence>